<dbReference type="GO" id="GO:0071978">
    <property type="term" value="P:bacterial-type flagellum-dependent swarming motility"/>
    <property type="evidence" value="ECO:0007669"/>
    <property type="project" value="TreeGrafter"/>
</dbReference>
<feature type="domain" description="Flagellar hook protein FlgE/F/G-like D1" evidence="6">
    <location>
        <begin position="95"/>
        <end position="158"/>
    </location>
</feature>
<dbReference type="InterPro" id="IPR020013">
    <property type="entry name" value="Flagellar_FlgE/F/G"/>
</dbReference>
<dbReference type="InterPro" id="IPR053967">
    <property type="entry name" value="LlgE_F_G-like_D1"/>
</dbReference>
<reference evidence="7" key="1">
    <citation type="submission" date="2023-02" db="EMBL/GenBank/DDBJ databases">
        <title>Host association and intracellularity evolved multiple times independently in the Rickettsiales.</title>
        <authorList>
            <person name="Castelli M."/>
            <person name="Nardi T."/>
            <person name="Gammuto L."/>
            <person name="Bellinzona G."/>
            <person name="Sabaneyeva E."/>
            <person name="Potekhin A."/>
            <person name="Serra V."/>
            <person name="Petroni G."/>
            <person name="Sassera D."/>
        </authorList>
    </citation>
    <scope>NUCLEOTIDE SEQUENCE</scope>
    <source>
        <strain evidence="7">USBL-36I1</strain>
    </source>
</reference>
<dbReference type="Pfam" id="PF22692">
    <property type="entry name" value="LlgE_F_G_D1"/>
    <property type="match status" value="1"/>
</dbReference>
<protein>
    <submittedName>
        <fullName evidence="7">Flagellar basal-body rod protein FlgG</fullName>
    </submittedName>
</protein>
<evidence type="ECO:0000313" key="8">
    <source>
        <dbReference type="Proteomes" id="UP001289135"/>
    </source>
</evidence>
<name>A0AAE5AGL4_9RICK</name>
<organism evidence="7 8">
    <name type="scientific">Lyticum sinuosum</name>
    <dbReference type="NCBI Taxonomy" id="1332059"/>
    <lineage>
        <taxon>Bacteria</taxon>
        <taxon>Pseudomonadati</taxon>
        <taxon>Pseudomonadota</taxon>
        <taxon>Alphaproteobacteria</taxon>
        <taxon>Rickettsiales</taxon>
        <taxon>Lyticum</taxon>
    </lineage>
</organism>
<dbReference type="EMBL" id="JARGYU010000001">
    <property type="protein sequence ID" value="MDZ5760892.1"/>
    <property type="molecule type" value="Genomic_DNA"/>
</dbReference>
<keyword evidence="7" id="KW-0966">Cell projection</keyword>
<comment type="similarity">
    <text evidence="2 4">Belongs to the flagella basal body rod proteins family.</text>
</comment>
<keyword evidence="3 4" id="KW-0975">Bacterial flagellum</keyword>
<evidence type="ECO:0000259" key="6">
    <source>
        <dbReference type="Pfam" id="PF22692"/>
    </source>
</evidence>
<gene>
    <name evidence="7" type="ORF">Lyticum_00045</name>
</gene>
<dbReference type="InterPro" id="IPR001444">
    <property type="entry name" value="Flag_bb_rod_N"/>
</dbReference>
<dbReference type="Pfam" id="PF00460">
    <property type="entry name" value="Flg_bb_rod"/>
    <property type="match status" value="1"/>
</dbReference>
<comment type="subcellular location">
    <subcellularLocation>
        <location evidence="1 4">Bacterial flagellum basal body</location>
    </subcellularLocation>
</comment>
<keyword evidence="8" id="KW-1185">Reference proteome</keyword>
<evidence type="ECO:0000313" key="7">
    <source>
        <dbReference type="EMBL" id="MDZ5760892.1"/>
    </source>
</evidence>
<keyword evidence="7" id="KW-0969">Cilium</keyword>
<evidence type="ECO:0000256" key="4">
    <source>
        <dbReference type="RuleBase" id="RU362116"/>
    </source>
</evidence>
<evidence type="ECO:0000259" key="5">
    <source>
        <dbReference type="Pfam" id="PF00460"/>
    </source>
</evidence>
<proteinExistence type="inferred from homology"/>
<dbReference type="PANTHER" id="PTHR30435">
    <property type="entry name" value="FLAGELLAR PROTEIN"/>
    <property type="match status" value="1"/>
</dbReference>
<dbReference type="NCBIfam" id="TIGR03506">
    <property type="entry name" value="FlgEFG_subfam"/>
    <property type="match status" value="1"/>
</dbReference>
<dbReference type="AlphaFoldDB" id="A0AAE5AGL4"/>
<dbReference type="Proteomes" id="UP001289135">
    <property type="component" value="Unassembled WGS sequence"/>
</dbReference>
<evidence type="ECO:0000256" key="1">
    <source>
        <dbReference type="ARBA" id="ARBA00004117"/>
    </source>
</evidence>
<keyword evidence="7" id="KW-0282">Flagellum</keyword>
<dbReference type="GO" id="GO:0009425">
    <property type="term" value="C:bacterial-type flagellum basal body"/>
    <property type="evidence" value="ECO:0007669"/>
    <property type="project" value="UniProtKB-SubCell"/>
</dbReference>
<evidence type="ECO:0000256" key="2">
    <source>
        <dbReference type="ARBA" id="ARBA00009677"/>
    </source>
</evidence>
<dbReference type="InterPro" id="IPR037925">
    <property type="entry name" value="FlgE/F/G-like"/>
</dbReference>
<dbReference type="PANTHER" id="PTHR30435:SF19">
    <property type="entry name" value="FLAGELLAR BASAL-BODY ROD PROTEIN FLGG"/>
    <property type="match status" value="1"/>
</dbReference>
<comment type="caution">
    <text evidence="7">The sequence shown here is derived from an EMBL/GenBank/DDBJ whole genome shotgun (WGS) entry which is preliminary data.</text>
</comment>
<feature type="domain" description="Flagellar basal body rod protein N-terminal" evidence="5">
    <location>
        <begin position="5"/>
        <end position="32"/>
    </location>
</feature>
<accession>A0AAE5AGL4</accession>
<dbReference type="SUPFAM" id="SSF117143">
    <property type="entry name" value="Flagellar hook protein flgE"/>
    <property type="match status" value="1"/>
</dbReference>
<evidence type="ECO:0000256" key="3">
    <source>
        <dbReference type="ARBA" id="ARBA00023143"/>
    </source>
</evidence>
<sequence>MYSSASSGMNAAMTQVNVVSHNIANQQSPGFKEASPIFSDLIYMNDQRVGGPLSSNSDGLQPIGIQIGTGVRTSAVVRDFRQGETVYTGSDLNIAVIGDGFLQVTLPDGSIAYTRDGNLQIDPVTSQLVTNSGYIVQPGIVIPQNYKKIIIKRDGTVLAEISNEVAPQQLGKLQLTRFINNNGLYARGDNLYIETDAAVPIDGNPDEDSFGYILQGSTEGSNINSINQVIKLVNGRQWYEFNAQAFKVLSEIIGITVKMAGGGV</sequence>
<dbReference type="RefSeq" id="WP_322498331.1">
    <property type="nucleotide sequence ID" value="NZ_JARGYU010000001.1"/>
</dbReference>